<evidence type="ECO:0000313" key="5">
    <source>
        <dbReference type="Proteomes" id="UP000092460"/>
    </source>
</evidence>
<sequence length="367" mass="43472">MKTVFTFYSQLNEDLQISIFLHENRPSLPYEKRMGGQSSKRNVDLAILKKNWNLLKCSLKSFELLTVKTPQNHVLYGFAEHCQATLIEISAFKTDPYIDALGFHTHRKPKPLPHDVENFTNSSRQRDVVIYFSKGSNIKSECFPLDIRNAFLKTLVSLIYQVLWKFENRDLISEPKNAIYPNKLPFCVFRCYDQFLNCKREQRDSHEFGLQMIYHNLSKIIVDTTIQELLAHKQNKLKAEKFSQRYRNQSLNPLEKAFYWNEFVLCHHETTHLRSEYLGFWQQNIFNCLGIIKTLSSVQLFLRLTFKLFRNVVNSKHKRYKREQEVCNSATSLRLYVHERKILSLLRPIFEHEWATDITLRSSTSCD</sequence>
<keyword evidence="2" id="KW-0328">Glycosyltransferase</keyword>
<accession>A0A1B0ARZ5</accession>
<proteinExistence type="inferred from homology"/>
<dbReference type="STRING" id="67801.A0A1B0ARZ5"/>
<dbReference type="GO" id="GO:0008194">
    <property type="term" value="F:UDP-glycosyltransferase activity"/>
    <property type="evidence" value="ECO:0007669"/>
    <property type="project" value="InterPro"/>
</dbReference>
<organism evidence="4 5">
    <name type="scientific">Glossina palpalis gambiensis</name>
    <dbReference type="NCBI Taxonomy" id="67801"/>
    <lineage>
        <taxon>Eukaryota</taxon>
        <taxon>Metazoa</taxon>
        <taxon>Ecdysozoa</taxon>
        <taxon>Arthropoda</taxon>
        <taxon>Hexapoda</taxon>
        <taxon>Insecta</taxon>
        <taxon>Pterygota</taxon>
        <taxon>Neoptera</taxon>
        <taxon>Endopterygota</taxon>
        <taxon>Diptera</taxon>
        <taxon>Brachycera</taxon>
        <taxon>Muscomorpha</taxon>
        <taxon>Hippoboscoidea</taxon>
        <taxon>Glossinidae</taxon>
        <taxon>Glossina</taxon>
    </lineage>
</organism>
<dbReference type="InterPro" id="IPR050271">
    <property type="entry name" value="UDP-glycosyltransferase"/>
</dbReference>
<name>A0A1B0ARZ5_9MUSC</name>
<reference evidence="5" key="1">
    <citation type="submission" date="2015-01" db="EMBL/GenBank/DDBJ databases">
        <authorList>
            <person name="Aksoy S."/>
            <person name="Warren W."/>
            <person name="Wilson R.K."/>
        </authorList>
    </citation>
    <scope>NUCLEOTIDE SEQUENCE [LARGE SCALE GENOMIC DNA]</scope>
    <source>
        <strain evidence="5">IAEA</strain>
    </source>
</reference>
<evidence type="ECO:0000256" key="1">
    <source>
        <dbReference type="ARBA" id="ARBA00009995"/>
    </source>
</evidence>
<comment type="similarity">
    <text evidence="1">Belongs to the UDP-glycosyltransferase family.</text>
</comment>
<dbReference type="PANTHER" id="PTHR48043:SF159">
    <property type="entry name" value="EG:EG0003.4 PROTEIN-RELATED"/>
    <property type="match status" value="1"/>
</dbReference>
<reference evidence="4" key="2">
    <citation type="submission" date="2020-05" db="UniProtKB">
        <authorList>
            <consortium name="EnsemblMetazoa"/>
        </authorList>
    </citation>
    <scope>IDENTIFICATION</scope>
    <source>
        <strain evidence="4">IAEA</strain>
    </source>
</reference>
<protein>
    <submittedName>
        <fullName evidence="4">Uncharacterized protein</fullName>
    </submittedName>
</protein>
<dbReference type="Pfam" id="PF00201">
    <property type="entry name" value="UDPGT"/>
    <property type="match status" value="1"/>
</dbReference>
<evidence type="ECO:0000313" key="4">
    <source>
        <dbReference type="EnsemblMetazoa" id="GPPI006403-PA"/>
    </source>
</evidence>
<evidence type="ECO:0000256" key="3">
    <source>
        <dbReference type="ARBA" id="ARBA00022679"/>
    </source>
</evidence>
<dbReference type="EMBL" id="JXJN01002621">
    <property type="status" value="NOT_ANNOTATED_CDS"/>
    <property type="molecule type" value="Genomic_DNA"/>
</dbReference>
<evidence type="ECO:0000256" key="2">
    <source>
        <dbReference type="ARBA" id="ARBA00022676"/>
    </source>
</evidence>
<dbReference type="Proteomes" id="UP000092460">
    <property type="component" value="Unassembled WGS sequence"/>
</dbReference>
<dbReference type="EnsemblMetazoa" id="GPPI006403-RA">
    <property type="protein sequence ID" value="GPPI006403-PA"/>
    <property type="gene ID" value="GPPI006403"/>
</dbReference>
<dbReference type="VEuPathDB" id="VectorBase:GPPI006403"/>
<dbReference type="SUPFAM" id="SSF53756">
    <property type="entry name" value="UDP-Glycosyltransferase/glycogen phosphorylase"/>
    <property type="match status" value="1"/>
</dbReference>
<dbReference type="EMBL" id="JXJN01002622">
    <property type="status" value="NOT_ANNOTATED_CDS"/>
    <property type="molecule type" value="Genomic_DNA"/>
</dbReference>
<dbReference type="AlphaFoldDB" id="A0A1B0ARZ5"/>
<keyword evidence="3" id="KW-0808">Transferase</keyword>
<dbReference type="PANTHER" id="PTHR48043">
    <property type="entry name" value="EG:EG0003.4 PROTEIN-RELATED"/>
    <property type="match status" value="1"/>
</dbReference>
<dbReference type="InterPro" id="IPR002213">
    <property type="entry name" value="UDP_glucos_trans"/>
</dbReference>
<keyword evidence="5" id="KW-1185">Reference proteome</keyword>